<reference evidence="1 2" key="1">
    <citation type="submission" date="2018-06" db="EMBL/GenBank/DDBJ databases">
        <title>Genomic Encyclopedia of Archaeal and Bacterial Type Strains, Phase II (KMG-II): from individual species to whole genera.</title>
        <authorList>
            <person name="Goeker M."/>
        </authorList>
    </citation>
    <scope>NUCLEOTIDE SEQUENCE [LARGE SCALE GENOMIC DNA]</scope>
    <source>
        <strain evidence="1 2">DSM 29821</strain>
    </source>
</reference>
<proteinExistence type="predicted"/>
<protein>
    <submittedName>
        <fullName evidence="1">Uncharacterized protein</fullName>
    </submittedName>
</protein>
<sequence>MNKRYFVFALLCIMAACKDQPKKQVSQVDPAAFKAFVQALPYVQTPLAHPEYMSLIKELHTVEDTATNYEDLRAGRIRTADDVIVIFYYGEKKHKGRFWVTSYNAEGTILEQTEIGEKIDEDGTSKYVNRIVMENDSIIECRKYYSVMDGSFNAFDPDKPSEVRFLAIRPGGKMVWKRAEKESFQTYLANFEKLTTPLSYESTPEMSPFQQAYRGGSWLDYGGLLSTTFPNVSKMGKLELPGKPTMVLLKVNDMDTGGDLESYGPSLMLVAYNTAGRETDRLEVTGTYSTEGFESATTNFNMEQDGSFGLMKSSTMSDNSDNFGSVNAERIIKYTVSPEGRFIKNYTAVKFVVGNFEPATFEMDTSNIKPADDSEYLGILEDWNLALFIHTYVVKNDKIMRLITANKAGQIMGSAILMNTFVNEIKLPTSITVDYLKFPEKGVITGPVTVTVADNTYAIGKDGSIVKQ</sequence>
<dbReference type="RefSeq" id="WP_111593627.1">
    <property type="nucleotide sequence ID" value="NZ_QLMA01000006.1"/>
</dbReference>
<gene>
    <name evidence="1" type="ORF">CLV59_106222</name>
</gene>
<keyword evidence="2" id="KW-1185">Reference proteome</keyword>
<comment type="caution">
    <text evidence="1">The sequence shown here is derived from an EMBL/GenBank/DDBJ whole genome shotgun (WGS) entry which is preliminary data.</text>
</comment>
<dbReference type="AlphaFoldDB" id="A0A327VSX6"/>
<accession>A0A327VSX6</accession>
<dbReference type="EMBL" id="QLMA01000006">
    <property type="protein sequence ID" value="RAJ79161.1"/>
    <property type="molecule type" value="Genomic_DNA"/>
</dbReference>
<organism evidence="1 2">
    <name type="scientific">Chitinophaga dinghuensis</name>
    <dbReference type="NCBI Taxonomy" id="1539050"/>
    <lineage>
        <taxon>Bacteria</taxon>
        <taxon>Pseudomonadati</taxon>
        <taxon>Bacteroidota</taxon>
        <taxon>Chitinophagia</taxon>
        <taxon>Chitinophagales</taxon>
        <taxon>Chitinophagaceae</taxon>
        <taxon>Chitinophaga</taxon>
    </lineage>
</organism>
<evidence type="ECO:0000313" key="2">
    <source>
        <dbReference type="Proteomes" id="UP000249819"/>
    </source>
</evidence>
<name>A0A327VSX6_9BACT</name>
<dbReference type="PROSITE" id="PS51257">
    <property type="entry name" value="PROKAR_LIPOPROTEIN"/>
    <property type="match status" value="1"/>
</dbReference>
<evidence type="ECO:0000313" key="1">
    <source>
        <dbReference type="EMBL" id="RAJ79161.1"/>
    </source>
</evidence>
<dbReference type="Proteomes" id="UP000249819">
    <property type="component" value="Unassembled WGS sequence"/>
</dbReference>